<dbReference type="RefSeq" id="XP_043009474.1">
    <property type="nucleotide sequence ID" value="XM_043154184.1"/>
</dbReference>
<dbReference type="GeneID" id="66078379"/>
<organism evidence="2 3">
    <name type="scientific">Marasmius oreades</name>
    <name type="common">fairy-ring Marasmius</name>
    <dbReference type="NCBI Taxonomy" id="181124"/>
    <lineage>
        <taxon>Eukaryota</taxon>
        <taxon>Fungi</taxon>
        <taxon>Dikarya</taxon>
        <taxon>Basidiomycota</taxon>
        <taxon>Agaricomycotina</taxon>
        <taxon>Agaricomycetes</taxon>
        <taxon>Agaricomycetidae</taxon>
        <taxon>Agaricales</taxon>
        <taxon>Marasmiineae</taxon>
        <taxon>Marasmiaceae</taxon>
        <taxon>Marasmius</taxon>
    </lineage>
</organism>
<protein>
    <submittedName>
        <fullName evidence="2">Uncharacterized protein</fullName>
    </submittedName>
</protein>
<feature type="compositionally biased region" description="Polar residues" evidence="1">
    <location>
        <begin position="64"/>
        <end position="75"/>
    </location>
</feature>
<name>A0A9P7UV65_9AGAR</name>
<evidence type="ECO:0000313" key="2">
    <source>
        <dbReference type="EMBL" id="KAG7093004.1"/>
    </source>
</evidence>
<feature type="region of interest" description="Disordered" evidence="1">
    <location>
        <begin position="1"/>
        <end position="156"/>
    </location>
</feature>
<evidence type="ECO:0000256" key="1">
    <source>
        <dbReference type="SAM" id="MobiDB-lite"/>
    </source>
</evidence>
<comment type="caution">
    <text evidence="2">The sequence shown here is derived from an EMBL/GenBank/DDBJ whole genome shotgun (WGS) entry which is preliminary data.</text>
</comment>
<feature type="region of interest" description="Disordered" evidence="1">
    <location>
        <begin position="215"/>
        <end position="265"/>
    </location>
</feature>
<sequence length="487" mass="52860">MTSTAAPADRPRPRATCPEPQRGAQGCFVPRCDIQMGGQGGDLEDEIAGSDSPSTTGDEDDIDQFSNRQTLQPPTMNVVDDDPTEGARDGGAFSTQVGTATLSAKPTGSALSDSPPGTIRGPTSSGSRRIQPALARSVGSPSVSPPRFSRLEKAKGKELPTHTNLLVAQLHRGMPPTGIPTSADPLTAENGRLHEASGADPCLDRILHDQRTVNPHTKTCLEPAPELVVDSNKRHRRRRRKRSPSSSSSSSNSSDSESDTSPRSKKLKLAILDPLTAQTVVLPSSGMSHIHIAVVHCLSSGWSWPISLCLFAPAFKGKLANPSGSDTKSLFKQLNSFPISSLNRGDFHDVALHFPNAVERYFIPRDGRSTGSTLALNLAKMFRGLFDLLRSRPDFTEFFDTYKEYLQAAMDQWYVRRSSEAIRLDIWDDSLWATVQDRRPLALFSLGSFQTSSIAPPVYKSSASAPLRGKTPYFCWIGGSRCTHDFG</sequence>
<gene>
    <name evidence="2" type="ORF">E1B28_009303</name>
</gene>
<feature type="compositionally biased region" description="Polar residues" evidence="1">
    <location>
        <begin position="93"/>
        <end position="112"/>
    </location>
</feature>
<feature type="compositionally biased region" description="Basic residues" evidence="1">
    <location>
        <begin position="233"/>
        <end position="243"/>
    </location>
</feature>
<dbReference type="Proteomes" id="UP001049176">
    <property type="component" value="Chromosome 5"/>
</dbReference>
<dbReference type="AlphaFoldDB" id="A0A9P7UV65"/>
<dbReference type="KEGG" id="more:E1B28_009303"/>
<accession>A0A9P7UV65</accession>
<dbReference type="OrthoDB" id="2158839at2759"/>
<feature type="compositionally biased region" description="Low complexity" evidence="1">
    <location>
        <begin position="244"/>
        <end position="261"/>
    </location>
</feature>
<reference evidence="2" key="1">
    <citation type="journal article" date="2021" name="Genome Biol. Evol.">
        <title>The assembled and annotated genome of the fairy-ring fungus Marasmius oreades.</title>
        <authorList>
            <person name="Hiltunen M."/>
            <person name="Ament-Velasquez S.L."/>
            <person name="Johannesson H."/>
        </authorList>
    </citation>
    <scope>NUCLEOTIDE SEQUENCE</scope>
    <source>
        <strain evidence="2">03SP1</strain>
    </source>
</reference>
<feature type="compositionally biased region" description="Low complexity" evidence="1">
    <location>
        <begin position="136"/>
        <end position="148"/>
    </location>
</feature>
<evidence type="ECO:0000313" key="3">
    <source>
        <dbReference type="Proteomes" id="UP001049176"/>
    </source>
</evidence>
<proteinExistence type="predicted"/>
<dbReference type="EMBL" id="CM032185">
    <property type="protein sequence ID" value="KAG7093004.1"/>
    <property type="molecule type" value="Genomic_DNA"/>
</dbReference>
<keyword evidence="3" id="KW-1185">Reference proteome</keyword>